<evidence type="ECO:0000313" key="12">
    <source>
        <dbReference type="EMBL" id="NHN25854.1"/>
    </source>
</evidence>
<proteinExistence type="predicted"/>
<protein>
    <submittedName>
        <fullName evidence="12">OmpA family protein</fullName>
    </submittedName>
</protein>
<evidence type="ECO:0000259" key="11">
    <source>
        <dbReference type="PROSITE" id="PS51123"/>
    </source>
</evidence>
<evidence type="ECO:0000256" key="2">
    <source>
        <dbReference type="ARBA" id="ARBA00022448"/>
    </source>
</evidence>
<keyword evidence="8 9" id="KW-0472">Membrane</keyword>
<gene>
    <name evidence="12" type="ORF">FIA58_009225</name>
</gene>
<evidence type="ECO:0000313" key="13">
    <source>
        <dbReference type="Proteomes" id="UP000817854"/>
    </source>
</evidence>
<dbReference type="Gene3D" id="2.40.160.20">
    <property type="match status" value="1"/>
</dbReference>
<evidence type="ECO:0000256" key="4">
    <source>
        <dbReference type="ARBA" id="ARBA00022692"/>
    </source>
</evidence>
<keyword evidence="3" id="KW-1134">Transmembrane beta strand</keyword>
<dbReference type="PANTHER" id="PTHR30329:SF20">
    <property type="entry name" value="EXPORTED PROTEIN"/>
    <property type="match status" value="1"/>
</dbReference>
<dbReference type="RefSeq" id="WP_140962193.1">
    <property type="nucleotide sequence ID" value="NZ_VEVQ02000005.1"/>
</dbReference>
<accession>A0ABX0IVL5</accession>
<keyword evidence="13" id="KW-1185">Reference proteome</keyword>
<dbReference type="Gene3D" id="3.30.1330.60">
    <property type="entry name" value="OmpA-like domain"/>
    <property type="match status" value="1"/>
</dbReference>
<keyword evidence="6" id="KW-0406">Ion transport</keyword>
<dbReference type="SUPFAM" id="SSF103647">
    <property type="entry name" value="TSP type-3 repeat"/>
    <property type="match status" value="1"/>
</dbReference>
<evidence type="ECO:0000256" key="3">
    <source>
        <dbReference type="ARBA" id="ARBA00022452"/>
    </source>
</evidence>
<keyword evidence="7" id="KW-0626">Porin</keyword>
<dbReference type="Proteomes" id="UP000817854">
    <property type="component" value="Unassembled WGS sequence"/>
</dbReference>
<dbReference type="PRINTS" id="PR01021">
    <property type="entry name" value="OMPADOMAIN"/>
</dbReference>
<feature type="domain" description="OmpA-like" evidence="11">
    <location>
        <begin position="305"/>
        <end position="418"/>
    </location>
</feature>
<dbReference type="InterPro" id="IPR028974">
    <property type="entry name" value="TSP_type-3_rpt"/>
</dbReference>
<evidence type="ECO:0000256" key="8">
    <source>
        <dbReference type="ARBA" id="ARBA00023136"/>
    </source>
</evidence>
<evidence type="ECO:0000256" key="10">
    <source>
        <dbReference type="SAM" id="SignalP"/>
    </source>
</evidence>
<dbReference type="PROSITE" id="PS51123">
    <property type="entry name" value="OMPA_2"/>
    <property type="match status" value="1"/>
</dbReference>
<feature type="chain" id="PRO_5045657047" evidence="10">
    <location>
        <begin position="21"/>
        <end position="418"/>
    </location>
</feature>
<dbReference type="SUPFAM" id="SSF103088">
    <property type="entry name" value="OmpA-like"/>
    <property type="match status" value="1"/>
</dbReference>
<dbReference type="EMBL" id="VEVQ02000005">
    <property type="protein sequence ID" value="NHN25854.1"/>
    <property type="molecule type" value="Genomic_DNA"/>
</dbReference>
<dbReference type="InterPro" id="IPR006665">
    <property type="entry name" value="OmpA-like"/>
</dbReference>
<evidence type="ECO:0000256" key="1">
    <source>
        <dbReference type="ARBA" id="ARBA00004571"/>
    </source>
</evidence>
<evidence type="ECO:0000256" key="7">
    <source>
        <dbReference type="ARBA" id="ARBA00023114"/>
    </source>
</evidence>
<evidence type="ECO:0000256" key="5">
    <source>
        <dbReference type="ARBA" id="ARBA00022729"/>
    </source>
</evidence>
<dbReference type="Pfam" id="PF00691">
    <property type="entry name" value="OmpA"/>
    <property type="match status" value="1"/>
</dbReference>
<dbReference type="InterPro" id="IPR011250">
    <property type="entry name" value="OMP/PagP_B-barrel"/>
</dbReference>
<dbReference type="InterPro" id="IPR027385">
    <property type="entry name" value="Beta-barrel_OMP"/>
</dbReference>
<name>A0ABX0IVL5_9FLAO</name>
<evidence type="ECO:0000256" key="6">
    <source>
        <dbReference type="ARBA" id="ARBA00023065"/>
    </source>
</evidence>
<feature type="signal peptide" evidence="10">
    <location>
        <begin position="1"/>
        <end position="20"/>
    </location>
</feature>
<reference evidence="12" key="1">
    <citation type="submission" date="2019-05" db="EMBL/GenBank/DDBJ databases">
        <authorList>
            <person name="Lianzixin W."/>
        </authorList>
    </citation>
    <scope>NUCLEOTIDE SEQUENCE</scope>
    <source>
        <strain evidence="12">EC11</strain>
    </source>
</reference>
<sequence>MKKVIVFLSLALMVTSLGNAQEEAKKQVEIDFNRWSIDLNAGLSKPSAPFSPNYYSSNTNFIHGDLGFRYMFNNKFGLKVDFGLDSFKNKSESFEFEGKYYRTDLQGVINLGRLLTFEDWTNTINLQAHTGLGFAYMTNDNFDGNDDMTNFILGLTAQFRLSNRIALNADFTMINNINQQYTFDGFEDPSVAADRGFNSTMYNASIGFSFYLGKNEKHADWHIPRNKQLDELEARVAELKTMLEDTDRDGVVDYLDVEPNTIAGMTVDTKGRAVDLNNNGIPDEIESYIDKKKNNQPTTREEQSIKDMINGGYINVYFNTNSSKPTSSSYDAIQFVTQYLKSNPDKSVEVIGYADEIGQTEYNERLSAARATFVKDVIVKAGVDASRLIDVAKGEDTSVDSSSAYARKLVRRVTFKLK</sequence>
<organism evidence="12 13">
    <name type="scientific">Flavobacterium jejuense</name>
    <dbReference type="NCBI Taxonomy" id="1544455"/>
    <lineage>
        <taxon>Bacteria</taxon>
        <taxon>Pseudomonadati</taxon>
        <taxon>Bacteroidota</taxon>
        <taxon>Flavobacteriia</taxon>
        <taxon>Flavobacteriales</taxon>
        <taxon>Flavobacteriaceae</taxon>
        <taxon>Flavobacterium</taxon>
    </lineage>
</organism>
<dbReference type="SUPFAM" id="SSF56925">
    <property type="entry name" value="OMPA-like"/>
    <property type="match status" value="1"/>
</dbReference>
<reference evidence="12" key="2">
    <citation type="submission" date="2020-02" db="EMBL/GenBank/DDBJ databases">
        <title>Flavobacterium profundi sp. nov., isolated from a deep-sea seamount.</title>
        <authorList>
            <person name="Zhang D.-C."/>
        </authorList>
    </citation>
    <scope>NUCLEOTIDE SEQUENCE</scope>
    <source>
        <strain evidence="12">EC11</strain>
    </source>
</reference>
<dbReference type="InterPro" id="IPR050330">
    <property type="entry name" value="Bact_OuterMem_StrucFunc"/>
</dbReference>
<dbReference type="Pfam" id="PF13505">
    <property type="entry name" value="OMP_b-brl"/>
    <property type="match status" value="1"/>
</dbReference>
<evidence type="ECO:0000256" key="9">
    <source>
        <dbReference type="PROSITE-ProRule" id="PRU00473"/>
    </source>
</evidence>
<dbReference type="InterPro" id="IPR006664">
    <property type="entry name" value="OMP_bac"/>
</dbReference>
<keyword evidence="4" id="KW-0812">Transmembrane</keyword>
<keyword evidence="2" id="KW-0813">Transport</keyword>
<dbReference type="InterPro" id="IPR036737">
    <property type="entry name" value="OmpA-like_sf"/>
</dbReference>
<comment type="subcellular location">
    <subcellularLocation>
        <location evidence="1">Cell outer membrane</location>
        <topology evidence="1">Multi-pass membrane protein</topology>
    </subcellularLocation>
</comment>
<dbReference type="CDD" id="cd07185">
    <property type="entry name" value="OmpA_C-like"/>
    <property type="match status" value="1"/>
</dbReference>
<comment type="caution">
    <text evidence="12">The sequence shown here is derived from an EMBL/GenBank/DDBJ whole genome shotgun (WGS) entry which is preliminary data.</text>
</comment>
<keyword evidence="5 10" id="KW-0732">Signal</keyword>
<dbReference type="PANTHER" id="PTHR30329">
    <property type="entry name" value="STATOR ELEMENT OF FLAGELLAR MOTOR COMPLEX"/>
    <property type="match status" value="1"/>
</dbReference>